<comment type="subunit">
    <text evidence="2">Homohexamer.</text>
</comment>
<reference evidence="6 7" key="1">
    <citation type="submission" date="2019-02" db="EMBL/GenBank/DDBJ databases">
        <title>Deep-cultivation of Planctomycetes and their phenomic and genomic characterization uncovers novel biology.</title>
        <authorList>
            <person name="Wiegand S."/>
            <person name="Jogler M."/>
            <person name="Boedeker C."/>
            <person name="Pinto D."/>
            <person name="Vollmers J."/>
            <person name="Rivas-Marin E."/>
            <person name="Kohn T."/>
            <person name="Peeters S.H."/>
            <person name="Heuer A."/>
            <person name="Rast P."/>
            <person name="Oberbeckmann S."/>
            <person name="Bunk B."/>
            <person name="Jeske O."/>
            <person name="Meyerdierks A."/>
            <person name="Storesund J.E."/>
            <person name="Kallscheuer N."/>
            <person name="Luecker S."/>
            <person name="Lage O.M."/>
            <person name="Pohl T."/>
            <person name="Merkel B.J."/>
            <person name="Hornburger P."/>
            <person name="Mueller R.-W."/>
            <person name="Bruemmer F."/>
            <person name="Labrenz M."/>
            <person name="Spormann A.M."/>
            <person name="Op den Camp H."/>
            <person name="Overmann J."/>
            <person name="Amann R."/>
            <person name="Jetten M.S.M."/>
            <person name="Mascher T."/>
            <person name="Medema M.H."/>
            <person name="Devos D.P."/>
            <person name="Kaster A.-K."/>
            <person name="Ovreas L."/>
            <person name="Rohde M."/>
            <person name="Galperin M.Y."/>
            <person name="Jogler C."/>
        </authorList>
    </citation>
    <scope>NUCLEOTIDE SEQUENCE [LARGE SCALE GENOMIC DNA]</scope>
    <source>
        <strain evidence="6 7">Q31a</strain>
    </source>
</reference>
<dbReference type="Pfam" id="PF01784">
    <property type="entry name" value="DUF34_NIF3"/>
    <property type="match status" value="1"/>
</dbReference>
<evidence type="ECO:0000256" key="1">
    <source>
        <dbReference type="ARBA" id="ARBA00006964"/>
    </source>
</evidence>
<gene>
    <name evidence="6" type="ORF">Q31a_40120</name>
</gene>
<feature type="binding site" evidence="5">
    <location>
        <position position="65"/>
    </location>
    <ligand>
        <name>a divalent metal cation</name>
        <dbReference type="ChEBI" id="CHEBI:60240"/>
        <label>1</label>
    </ligand>
</feature>
<feature type="binding site" evidence="5">
    <location>
        <position position="66"/>
    </location>
    <ligand>
        <name>a divalent metal cation</name>
        <dbReference type="ChEBI" id="CHEBI:60240"/>
        <label>1</label>
    </ligand>
</feature>
<feature type="binding site" evidence="5">
    <location>
        <position position="226"/>
    </location>
    <ligand>
        <name>a divalent metal cation</name>
        <dbReference type="ChEBI" id="CHEBI:60240"/>
        <label>1</label>
    </ligand>
</feature>
<evidence type="ECO:0000256" key="4">
    <source>
        <dbReference type="ARBA" id="ARBA00022723"/>
    </source>
</evidence>
<dbReference type="PANTHER" id="PTHR13799:SF14">
    <property type="entry name" value="GTP CYCLOHYDROLASE 1 TYPE 2 HOMOLOG"/>
    <property type="match status" value="1"/>
</dbReference>
<evidence type="ECO:0000313" key="6">
    <source>
        <dbReference type="EMBL" id="QDV25685.1"/>
    </source>
</evidence>
<dbReference type="PANTHER" id="PTHR13799">
    <property type="entry name" value="NGG1 INTERACTING FACTOR 3"/>
    <property type="match status" value="1"/>
</dbReference>
<comment type="similarity">
    <text evidence="1">Belongs to the GTP cyclohydrolase I type 2/NIF3 family.</text>
</comment>
<dbReference type="Proteomes" id="UP000318017">
    <property type="component" value="Chromosome"/>
</dbReference>
<proteinExistence type="inferred from homology"/>
<sequence length="264" mass="27782">MHTVADIATWMQQIAPLELGESWDNLGLLLGDRRAPVEALMTCLTLNSATVGEAIEQAVGMVIAHHPLPFKPLSKITCDEVTGELVWKLAGAGIAVYSPHTAWDSAPAGINAQLAMQLGMRDATPLIPSSIEGLTQLGAGRIGNLPMPLTGSEVAAILKDLHPTARPRGVGLGQRVSRVGIACGSGGGLLPAALEQGCELFLTGEATYHTCLGAEEAGVALLMIGHHASERFSLETLAQHISTEFPSIRTWASKNEKDPVRTCS</sequence>
<dbReference type="AlphaFoldDB" id="A0A518GAQ0"/>
<dbReference type="GO" id="GO:0016787">
    <property type="term" value="F:hydrolase activity"/>
    <property type="evidence" value="ECO:0007669"/>
    <property type="project" value="UniProtKB-KW"/>
</dbReference>
<evidence type="ECO:0000256" key="3">
    <source>
        <dbReference type="ARBA" id="ARBA00022112"/>
    </source>
</evidence>
<dbReference type="KEGG" id="ahel:Q31a_40120"/>
<keyword evidence="4 5" id="KW-0479">Metal-binding</keyword>
<evidence type="ECO:0000256" key="5">
    <source>
        <dbReference type="PIRSR" id="PIRSR602678-1"/>
    </source>
</evidence>
<dbReference type="GO" id="GO:0005737">
    <property type="term" value="C:cytoplasm"/>
    <property type="evidence" value="ECO:0007669"/>
    <property type="project" value="TreeGrafter"/>
</dbReference>
<dbReference type="OrthoDB" id="9792792at2"/>
<name>A0A518GAQ0_9BACT</name>
<dbReference type="InterPro" id="IPR002678">
    <property type="entry name" value="DUF34/NIF3"/>
</dbReference>
<protein>
    <recommendedName>
        <fullName evidence="3">GTP cyclohydrolase 1 type 2 homolog</fullName>
    </recommendedName>
</protein>
<organism evidence="6 7">
    <name type="scientific">Aureliella helgolandensis</name>
    <dbReference type="NCBI Taxonomy" id="2527968"/>
    <lineage>
        <taxon>Bacteria</taxon>
        <taxon>Pseudomonadati</taxon>
        <taxon>Planctomycetota</taxon>
        <taxon>Planctomycetia</taxon>
        <taxon>Pirellulales</taxon>
        <taxon>Pirellulaceae</taxon>
        <taxon>Aureliella</taxon>
    </lineage>
</organism>
<feature type="binding site" evidence="5">
    <location>
        <position position="230"/>
    </location>
    <ligand>
        <name>a divalent metal cation</name>
        <dbReference type="ChEBI" id="CHEBI:60240"/>
        <label>1</label>
    </ligand>
</feature>
<dbReference type="FunFam" id="3.40.1390.30:FF:000001">
    <property type="entry name" value="GTP cyclohydrolase 1 type 2"/>
    <property type="match status" value="1"/>
</dbReference>
<dbReference type="GO" id="GO:0046872">
    <property type="term" value="F:metal ion binding"/>
    <property type="evidence" value="ECO:0007669"/>
    <property type="project" value="UniProtKB-KW"/>
</dbReference>
<evidence type="ECO:0000256" key="2">
    <source>
        <dbReference type="ARBA" id="ARBA00011643"/>
    </source>
</evidence>
<dbReference type="InterPro" id="IPR036069">
    <property type="entry name" value="DUF34/NIF3_sf"/>
</dbReference>
<evidence type="ECO:0000313" key="7">
    <source>
        <dbReference type="Proteomes" id="UP000318017"/>
    </source>
</evidence>
<dbReference type="Gene3D" id="3.40.1390.30">
    <property type="entry name" value="NIF3 (NGG1p interacting factor 3)-like"/>
    <property type="match status" value="2"/>
</dbReference>
<dbReference type="SUPFAM" id="SSF102705">
    <property type="entry name" value="NIF3 (NGG1p interacting factor 3)-like"/>
    <property type="match status" value="1"/>
</dbReference>
<dbReference type="RefSeq" id="WP_145081117.1">
    <property type="nucleotide sequence ID" value="NZ_CP036298.1"/>
</dbReference>
<accession>A0A518GAQ0</accession>
<feature type="binding site" evidence="5">
    <location>
        <position position="104"/>
    </location>
    <ligand>
        <name>a divalent metal cation</name>
        <dbReference type="ChEBI" id="CHEBI:60240"/>
        <label>1</label>
    </ligand>
</feature>
<keyword evidence="6" id="KW-0378">Hydrolase</keyword>
<dbReference type="EMBL" id="CP036298">
    <property type="protein sequence ID" value="QDV25685.1"/>
    <property type="molecule type" value="Genomic_DNA"/>
</dbReference>
<keyword evidence="7" id="KW-1185">Reference proteome</keyword>
<dbReference type="NCBIfam" id="TIGR00486">
    <property type="entry name" value="YbgI_SA1388"/>
    <property type="match status" value="1"/>
</dbReference>